<evidence type="ECO:0000256" key="2">
    <source>
        <dbReference type="ARBA" id="ARBA00023002"/>
    </source>
</evidence>
<evidence type="ECO:0000313" key="4">
    <source>
        <dbReference type="EMBL" id="OPC81163.1"/>
    </source>
</evidence>
<sequence>MASSPGHRVCGKHNTAPGKRKRTTRGSHLTHGQFAGSVVPSRCRSPIGHQSATTFGGPVAEQVALVVGATGLGEAVAHRLAADGRDLILCDRTAAKASVRLAGTAAATGARVVTAGVCLDTPDAFRDALPDLLRRAGHDAIDALVYTLLPEDAFTPRPLAALTDDQWRRLAEDPVRHGLTVLQAARELLARRRGRLVLVVPAVALEGAADLVPLATAAETLRALAKSAARRWAADGITVNLVTPDVFAYGAEHLRGTDVDRGEAVLPGPTTPADVADAVALLLDPAAARLTGTTLIVDGGALMTP</sequence>
<dbReference type="GO" id="GO:0016491">
    <property type="term" value="F:oxidoreductase activity"/>
    <property type="evidence" value="ECO:0007669"/>
    <property type="project" value="UniProtKB-KW"/>
</dbReference>
<evidence type="ECO:0000256" key="3">
    <source>
        <dbReference type="SAM" id="MobiDB-lite"/>
    </source>
</evidence>
<dbReference type="Pfam" id="PF13561">
    <property type="entry name" value="adh_short_C2"/>
    <property type="match status" value="1"/>
</dbReference>
<keyword evidence="5" id="KW-1185">Reference proteome</keyword>
<gene>
    <name evidence="4" type="ORF">B4N89_09550</name>
</gene>
<dbReference type="STRING" id="159449.B4N89_09550"/>
<dbReference type="InterPro" id="IPR036291">
    <property type="entry name" value="NAD(P)-bd_dom_sf"/>
</dbReference>
<dbReference type="Proteomes" id="UP000190037">
    <property type="component" value="Unassembled WGS sequence"/>
</dbReference>
<dbReference type="Gene3D" id="3.40.50.720">
    <property type="entry name" value="NAD(P)-binding Rossmann-like Domain"/>
    <property type="match status" value="1"/>
</dbReference>
<dbReference type="SUPFAM" id="SSF51735">
    <property type="entry name" value="NAD(P)-binding Rossmann-fold domains"/>
    <property type="match status" value="1"/>
</dbReference>
<reference evidence="4 5" key="1">
    <citation type="submission" date="2017-03" db="EMBL/GenBank/DDBJ databases">
        <title>Draft genome sequence of Streptomyces scabrisporus NF3, endophyte isolated from Amphipterygium adstringens.</title>
        <authorList>
            <person name="Vazquez M."/>
            <person name="Ceapa C.D."/>
            <person name="Rodriguez Luna D."/>
            <person name="Sanchez Esquivel S."/>
        </authorList>
    </citation>
    <scope>NUCLEOTIDE SEQUENCE [LARGE SCALE GENOMIC DNA]</scope>
    <source>
        <strain evidence="4 5">NF3</strain>
    </source>
</reference>
<proteinExistence type="inferred from homology"/>
<evidence type="ECO:0008006" key="6">
    <source>
        <dbReference type="Google" id="ProtNLM"/>
    </source>
</evidence>
<dbReference type="InterPro" id="IPR051122">
    <property type="entry name" value="SDR_DHRS6-like"/>
</dbReference>
<evidence type="ECO:0000256" key="1">
    <source>
        <dbReference type="ARBA" id="ARBA00006484"/>
    </source>
</evidence>
<protein>
    <recommendedName>
        <fullName evidence="6">SDR family oxidoreductase</fullName>
    </recommendedName>
</protein>
<dbReference type="AlphaFoldDB" id="A0A1T3NWC6"/>
<comment type="similarity">
    <text evidence="1">Belongs to the short-chain dehydrogenases/reductases (SDR) family.</text>
</comment>
<dbReference type="InterPro" id="IPR002347">
    <property type="entry name" value="SDR_fam"/>
</dbReference>
<evidence type="ECO:0000313" key="5">
    <source>
        <dbReference type="Proteomes" id="UP000190037"/>
    </source>
</evidence>
<keyword evidence="2" id="KW-0560">Oxidoreductase</keyword>
<accession>A0A1T3NWC6</accession>
<dbReference type="PANTHER" id="PTHR43477:SF1">
    <property type="entry name" value="DIHYDROANTICAPSIN 7-DEHYDROGENASE"/>
    <property type="match status" value="1"/>
</dbReference>
<dbReference type="EMBL" id="MWQN01000001">
    <property type="protein sequence ID" value="OPC81163.1"/>
    <property type="molecule type" value="Genomic_DNA"/>
</dbReference>
<dbReference type="PANTHER" id="PTHR43477">
    <property type="entry name" value="DIHYDROANTICAPSIN 7-DEHYDROGENASE"/>
    <property type="match status" value="1"/>
</dbReference>
<name>A0A1T3NWC6_9ACTN</name>
<feature type="region of interest" description="Disordered" evidence="3">
    <location>
        <begin position="1"/>
        <end position="33"/>
    </location>
</feature>
<organism evidence="4 5">
    <name type="scientific">Embleya scabrispora</name>
    <dbReference type="NCBI Taxonomy" id="159449"/>
    <lineage>
        <taxon>Bacteria</taxon>
        <taxon>Bacillati</taxon>
        <taxon>Actinomycetota</taxon>
        <taxon>Actinomycetes</taxon>
        <taxon>Kitasatosporales</taxon>
        <taxon>Streptomycetaceae</taxon>
        <taxon>Embleya</taxon>
    </lineage>
</organism>
<comment type="caution">
    <text evidence="4">The sequence shown here is derived from an EMBL/GenBank/DDBJ whole genome shotgun (WGS) entry which is preliminary data.</text>
</comment>
<dbReference type="CDD" id="cd05233">
    <property type="entry name" value="SDR_c"/>
    <property type="match status" value="1"/>
</dbReference>